<dbReference type="SUPFAM" id="SSF54211">
    <property type="entry name" value="Ribosomal protein S5 domain 2-like"/>
    <property type="match status" value="1"/>
</dbReference>
<comment type="caution">
    <text evidence="3">The sequence shown here is derived from an EMBL/GenBank/DDBJ whole genome shotgun (WGS) entry which is preliminary data.</text>
</comment>
<dbReference type="InterPro" id="IPR027417">
    <property type="entry name" value="P-loop_NTPase"/>
</dbReference>
<dbReference type="InterPro" id="IPR020568">
    <property type="entry name" value="Ribosomal_Su5_D2-typ_SF"/>
</dbReference>
<evidence type="ECO:0000256" key="1">
    <source>
        <dbReference type="ARBA" id="ARBA00006354"/>
    </source>
</evidence>
<accession>A0A8I0A4K4</accession>
<feature type="domain" description="AAA+ ATPase" evidence="2">
    <location>
        <begin position="210"/>
        <end position="392"/>
    </location>
</feature>
<dbReference type="AlphaFoldDB" id="A0A8I0A4K4"/>
<sequence length="506" mass="57217">MSINIYSATNHGLDGVLINVEVDIMRGIPSFHMVGLPETSVKEARERVRAAIVNSGYTFPLGRIIINLAPADVRKRGTFLDLPIAIGILMASGQIKYKELDDFIIFGELSLSGDLKGIKGALPIILEGVNKEKRNFIFPLENLREIAENGEGNFYPFNNLKQVITYITNDDLLPYKENIHKEKVGKCKINYSEIIGQVEAKRAMEIAAAGRHNIYMFGSPGVGKTMLANAITSILPPLTKNEEMEVAKIYSIAGFSREMETLDIPFRAPHHTITKSALIGGGRELTLGEITLAHNGVLFLDEILEYKREILELLRKPMEEGYISITRQHERFILPSKFLLISASNPCPCGNWMSTEGKKCKCTEMEIHKYINKLSSAIIDRMDLLCFIPRVRPEELLNGNEKYTSEKMKERILSAIERASYRLKDTDYRYNSEIVGKDIYRLCSITSKARRILEKCYISYGISLRAYGKIIKVARTMADLQEEEKITEDNIIESLGYRKNIFGEIV</sequence>
<evidence type="ECO:0000313" key="3">
    <source>
        <dbReference type="EMBL" id="MBC5639883.1"/>
    </source>
</evidence>
<dbReference type="InterPro" id="IPR045006">
    <property type="entry name" value="CHLI-like"/>
</dbReference>
<dbReference type="Gene3D" id="3.30.230.10">
    <property type="match status" value="1"/>
</dbReference>
<evidence type="ECO:0000259" key="2">
    <source>
        <dbReference type="SMART" id="SM00382"/>
    </source>
</evidence>
<dbReference type="Pfam" id="PF01078">
    <property type="entry name" value="Mg_chelatase"/>
    <property type="match status" value="1"/>
</dbReference>
<dbReference type="InterPro" id="IPR003593">
    <property type="entry name" value="AAA+_ATPase"/>
</dbReference>
<dbReference type="SMART" id="SM00382">
    <property type="entry name" value="AAA"/>
    <property type="match status" value="1"/>
</dbReference>
<protein>
    <submittedName>
        <fullName evidence="3">YifB family Mg chelatase-like AAA ATPase</fullName>
    </submittedName>
</protein>
<keyword evidence="4" id="KW-1185">Reference proteome</keyword>
<dbReference type="InterPro" id="IPR000523">
    <property type="entry name" value="Mg_chelatse_chII-like_cat_dom"/>
</dbReference>
<gene>
    <name evidence="3" type="ORF">H8R92_05455</name>
</gene>
<dbReference type="Gene3D" id="3.40.50.300">
    <property type="entry name" value="P-loop containing nucleotide triphosphate hydrolases"/>
    <property type="match status" value="1"/>
</dbReference>
<dbReference type="NCBIfam" id="TIGR00368">
    <property type="entry name" value="YifB family Mg chelatase-like AAA ATPase"/>
    <property type="match status" value="1"/>
</dbReference>
<organism evidence="3 4">
    <name type="scientific">Clostridium lentum</name>
    <dbReference type="NCBI Taxonomy" id="2763037"/>
    <lineage>
        <taxon>Bacteria</taxon>
        <taxon>Bacillati</taxon>
        <taxon>Bacillota</taxon>
        <taxon>Clostridia</taxon>
        <taxon>Eubacteriales</taxon>
        <taxon>Clostridiaceae</taxon>
        <taxon>Clostridium</taxon>
    </lineage>
</organism>
<dbReference type="Proteomes" id="UP000662088">
    <property type="component" value="Unassembled WGS sequence"/>
</dbReference>
<dbReference type="PANTHER" id="PTHR32039:SF7">
    <property type="entry name" value="COMPETENCE PROTEIN COMM"/>
    <property type="match status" value="1"/>
</dbReference>
<dbReference type="InterPro" id="IPR004482">
    <property type="entry name" value="Mg_chelat-rel"/>
</dbReference>
<dbReference type="SUPFAM" id="SSF52540">
    <property type="entry name" value="P-loop containing nucleoside triphosphate hydrolases"/>
    <property type="match status" value="1"/>
</dbReference>
<reference evidence="3" key="1">
    <citation type="submission" date="2020-08" db="EMBL/GenBank/DDBJ databases">
        <title>Genome public.</title>
        <authorList>
            <person name="Liu C."/>
            <person name="Sun Q."/>
        </authorList>
    </citation>
    <scope>NUCLEOTIDE SEQUENCE</scope>
    <source>
        <strain evidence="3">NSJ-42</strain>
    </source>
</reference>
<dbReference type="InterPro" id="IPR025158">
    <property type="entry name" value="Mg_chelat-rel_C"/>
</dbReference>
<dbReference type="GO" id="GO:0005524">
    <property type="term" value="F:ATP binding"/>
    <property type="evidence" value="ECO:0007669"/>
    <property type="project" value="InterPro"/>
</dbReference>
<dbReference type="Pfam" id="PF13335">
    <property type="entry name" value="Mg_chelatase_C"/>
    <property type="match status" value="1"/>
</dbReference>
<dbReference type="RefSeq" id="WP_186834924.1">
    <property type="nucleotide sequence ID" value="NZ_JACOOQ010000007.1"/>
</dbReference>
<proteinExistence type="inferred from homology"/>
<dbReference type="PANTHER" id="PTHR32039">
    <property type="entry name" value="MAGNESIUM-CHELATASE SUBUNIT CHLI"/>
    <property type="match status" value="1"/>
</dbReference>
<dbReference type="EMBL" id="JACOOQ010000007">
    <property type="protein sequence ID" value="MBC5639883.1"/>
    <property type="molecule type" value="Genomic_DNA"/>
</dbReference>
<comment type="similarity">
    <text evidence="1">Belongs to the Mg-chelatase subunits D/I family. ComM subfamily.</text>
</comment>
<dbReference type="Pfam" id="PF13541">
    <property type="entry name" value="ChlI"/>
    <property type="match status" value="1"/>
</dbReference>
<evidence type="ECO:0000313" key="4">
    <source>
        <dbReference type="Proteomes" id="UP000662088"/>
    </source>
</evidence>
<name>A0A8I0A4K4_9CLOT</name>
<dbReference type="InterPro" id="IPR014721">
    <property type="entry name" value="Ribsml_uS5_D2-typ_fold_subgr"/>
</dbReference>